<protein>
    <submittedName>
        <fullName evidence="2">Uncharacterized protein</fullName>
    </submittedName>
</protein>
<sequence>MADEESTDKGGKSPLQANGAGRPKVRNDGVGTTSTHGRTESSSQGGAYPNPHQGTEETKGKADFHGGQSEAAYHGTGQLGEDEVEGQKNLNSASKDD</sequence>
<name>A0ABV2CY10_9SPHN</name>
<evidence type="ECO:0000313" key="3">
    <source>
        <dbReference type="Proteomes" id="UP001548713"/>
    </source>
</evidence>
<organism evidence="2 3">
    <name type="scientific">Novosphingobium kalidii</name>
    <dbReference type="NCBI Taxonomy" id="3230299"/>
    <lineage>
        <taxon>Bacteria</taxon>
        <taxon>Pseudomonadati</taxon>
        <taxon>Pseudomonadota</taxon>
        <taxon>Alphaproteobacteria</taxon>
        <taxon>Sphingomonadales</taxon>
        <taxon>Sphingomonadaceae</taxon>
        <taxon>Novosphingobium</taxon>
    </lineage>
</organism>
<dbReference type="RefSeq" id="WP_353982894.1">
    <property type="nucleotide sequence ID" value="NZ_JBEWLY010000008.1"/>
</dbReference>
<feature type="compositionally biased region" description="Polar residues" evidence="1">
    <location>
        <begin position="88"/>
        <end position="97"/>
    </location>
</feature>
<evidence type="ECO:0000256" key="1">
    <source>
        <dbReference type="SAM" id="MobiDB-lite"/>
    </source>
</evidence>
<feature type="compositionally biased region" description="Basic and acidic residues" evidence="1">
    <location>
        <begin position="54"/>
        <end position="64"/>
    </location>
</feature>
<reference evidence="2 3" key="1">
    <citation type="submission" date="2024-07" db="EMBL/GenBank/DDBJ databases">
        <title>Novosphingobium kalidii RD2P27.</title>
        <authorList>
            <person name="Sun J.-Q."/>
        </authorList>
    </citation>
    <scope>NUCLEOTIDE SEQUENCE [LARGE SCALE GENOMIC DNA]</scope>
    <source>
        <strain evidence="2 3">RD2P27</strain>
    </source>
</reference>
<gene>
    <name evidence="2" type="ORF">ABVV53_03300</name>
</gene>
<feature type="region of interest" description="Disordered" evidence="1">
    <location>
        <begin position="1"/>
        <end position="97"/>
    </location>
</feature>
<comment type="caution">
    <text evidence="2">The sequence shown here is derived from an EMBL/GenBank/DDBJ whole genome shotgun (WGS) entry which is preliminary data.</text>
</comment>
<proteinExistence type="predicted"/>
<evidence type="ECO:0000313" key="2">
    <source>
        <dbReference type="EMBL" id="MET1754486.1"/>
    </source>
</evidence>
<accession>A0ABV2CY10</accession>
<keyword evidence="3" id="KW-1185">Reference proteome</keyword>
<feature type="compositionally biased region" description="Polar residues" evidence="1">
    <location>
        <begin position="30"/>
        <end position="45"/>
    </location>
</feature>
<dbReference type="EMBL" id="JBEWLY010000008">
    <property type="protein sequence ID" value="MET1754486.1"/>
    <property type="molecule type" value="Genomic_DNA"/>
</dbReference>
<dbReference type="Proteomes" id="UP001548713">
    <property type="component" value="Unassembled WGS sequence"/>
</dbReference>